<feature type="compositionally biased region" description="Low complexity" evidence="4">
    <location>
        <begin position="151"/>
        <end position="171"/>
    </location>
</feature>
<feature type="compositionally biased region" description="Basic and acidic residues" evidence="4">
    <location>
        <begin position="135"/>
        <end position="148"/>
    </location>
</feature>
<dbReference type="PANTHER" id="PTHR12919:SF20">
    <property type="entry name" value="SMALL RIBOSOMAL SUBUNIT PROTEIN BS16M"/>
    <property type="match status" value="1"/>
</dbReference>
<dbReference type="InterPro" id="IPR023803">
    <property type="entry name" value="Ribosomal_bS16_dom_sf"/>
</dbReference>
<dbReference type="OrthoDB" id="9807878at2"/>
<gene>
    <name evidence="3" type="primary">rpsP</name>
    <name evidence="5" type="ORF">BEN48_14770</name>
</gene>
<dbReference type="SUPFAM" id="SSF54565">
    <property type="entry name" value="Ribosomal protein S16"/>
    <property type="match status" value="1"/>
</dbReference>
<dbReference type="GO" id="GO:0005737">
    <property type="term" value="C:cytoplasm"/>
    <property type="evidence" value="ECO:0007669"/>
    <property type="project" value="UniProtKB-ARBA"/>
</dbReference>
<dbReference type="GO" id="GO:0003735">
    <property type="term" value="F:structural constituent of ribosome"/>
    <property type="evidence" value="ECO:0007669"/>
    <property type="project" value="InterPro"/>
</dbReference>
<dbReference type="AlphaFoldDB" id="A0A1G1T333"/>
<proteinExistence type="inferred from homology"/>
<keyword evidence="1 3" id="KW-0689">Ribosomal protein</keyword>
<sequence length="182" mass="19903">MAVKIRLARRGRKKAATYDIVVADARAPRDGRFIEKLGTYNPQTNPATINYDADRAFYWMMTGAQPTDTVRAMLSYRGVLYRRHLQLGVDKGAITQDVADERFSAWKEEKDAKIEGKRTGLVDAKATAKQAAFDAETKVKEARSESQRQKAAALLAANTPAPAAEEAATEAPAEEAATEAAE</sequence>
<dbReference type="InterPro" id="IPR020592">
    <property type="entry name" value="Ribosomal_bS16_CS"/>
</dbReference>
<reference evidence="5 6" key="1">
    <citation type="submission" date="2016-08" db="EMBL/GenBank/DDBJ databases">
        <title>Hymenobacter coccineus sp. nov., Hymenobacter lapidarius sp. nov. and Hymenobacter glacialis sp. nov., isolated from Antarctic soil.</title>
        <authorList>
            <person name="Sedlacek I."/>
            <person name="Kralova S."/>
            <person name="Kyrova K."/>
            <person name="Maslanova I."/>
            <person name="Stankova E."/>
            <person name="Vrbovska V."/>
            <person name="Nemec M."/>
            <person name="Bartak M."/>
            <person name="Svec P."/>
            <person name="Busse H.-J."/>
            <person name="Pantucek R."/>
        </authorList>
    </citation>
    <scope>NUCLEOTIDE SEQUENCE [LARGE SCALE GENOMIC DNA]</scope>
    <source>
        <strain evidence="5 6">CCM 8648</strain>
    </source>
</reference>
<feature type="region of interest" description="Disordered" evidence="4">
    <location>
        <begin position="132"/>
        <end position="182"/>
    </location>
</feature>
<keyword evidence="6" id="KW-1185">Reference proteome</keyword>
<keyword evidence="2 3" id="KW-0687">Ribonucleoprotein</keyword>
<organism evidence="5 6">
    <name type="scientific">Hymenobacter glacialis</name>
    <dbReference type="NCBI Taxonomy" id="1908236"/>
    <lineage>
        <taxon>Bacteria</taxon>
        <taxon>Pseudomonadati</taxon>
        <taxon>Bacteroidota</taxon>
        <taxon>Cytophagia</taxon>
        <taxon>Cytophagales</taxon>
        <taxon>Hymenobacteraceae</taxon>
        <taxon>Hymenobacter</taxon>
    </lineage>
</organism>
<dbReference type="GO" id="GO:0015935">
    <property type="term" value="C:small ribosomal subunit"/>
    <property type="evidence" value="ECO:0007669"/>
    <property type="project" value="TreeGrafter"/>
</dbReference>
<dbReference type="GO" id="GO:0006412">
    <property type="term" value="P:translation"/>
    <property type="evidence" value="ECO:0007669"/>
    <property type="project" value="UniProtKB-UniRule"/>
</dbReference>
<dbReference type="PANTHER" id="PTHR12919">
    <property type="entry name" value="30S RIBOSOMAL PROTEIN S16"/>
    <property type="match status" value="1"/>
</dbReference>
<dbReference type="RefSeq" id="WP_070727884.1">
    <property type="nucleotide sequence ID" value="NZ_MDZC01000061.1"/>
</dbReference>
<dbReference type="Gene3D" id="3.30.1320.10">
    <property type="match status" value="1"/>
</dbReference>
<evidence type="ECO:0000256" key="3">
    <source>
        <dbReference type="HAMAP-Rule" id="MF_00385"/>
    </source>
</evidence>
<dbReference type="NCBIfam" id="TIGR00002">
    <property type="entry name" value="S16"/>
    <property type="match status" value="1"/>
</dbReference>
<evidence type="ECO:0000256" key="1">
    <source>
        <dbReference type="ARBA" id="ARBA00022980"/>
    </source>
</evidence>
<dbReference type="InterPro" id="IPR000307">
    <property type="entry name" value="Ribosomal_bS16"/>
</dbReference>
<protein>
    <recommendedName>
        <fullName evidence="3">Small ribosomal subunit protein bS16</fullName>
    </recommendedName>
</protein>
<accession>A0A1G1T333</accession>
<evidence type="ECO:0000313" key="5">
    <source>
        <dbReference type="EMBL" id="OGX85266.1"/>
    </source>
</evidence>
<dbReference type="Proteomes" id="UP000177791">
    <property type="component" value="Unassembled WGS sequence"/>
</dbReference>
<name>A0A1G1T333_9BACT</name>
<evidence type="ECO:0000256" key="4">
    <source>
        <dbReference type="SAM" id="MobiDB-lite"/>
    </source>
</evidence>
<dbReference type="NCBIfam" id="NF011094">
    <property type="entry name" value="PRK14521.1"/>
    <property type="match status" value="1"/>
</dbReference>
<feature type="compositionally biased region" description="Acidic residues" evidence="4">
    <location>
        <begin position="172"/>
        <end position="182"/>
    </location>
</feature>
<dbReference type="Pfam" id="PF00886">
    <property type="entry name" value="Ribosomal_S16"/>
    <property type="match status" value="1"/>
</dbReference>
<comment type="similarity">
    <text evidence="3">Belongs to the bacterial ribosomal protein bS16 family.</text>
</comment>
<dbReference type="EMBL" id="MDZC01000061">
    <property type="protein sequence ID" value="OGX85266.1"/>
    <property type="molecule type" value="Genomic_DNA"/>
</dbReference>
<dbReference type="PROSITE" id="PS00732">
    <property type="entry name" value="RIBOSOMAL_S16"/>
    <property type="match status" value="1"/>
</dbReference>
<evidence type="ECO:0000313" key="6">
    <source>
        <dbReference type="Proteomes" id="UP000177791"/>
    </source>
</evidence>
<comment type="caution">
    <text evidence="5">The sequence shown here is derived from an EMBL/GenBank/DDBJ whole genome shotgun (WGS) entry which is preliminary data.</text>
</comment>
<dbReference type="HAMAP" id="MF_00385">
    <property type="entry name" value="Ribosomal_bS16"/>
    <property type="match status" value="1"/>
</dbReference>
<dbReference type="STRING" id="1908236.BEN48_14770"/>
<evidence type="ECO:0000256" key="2">
    <source>
        <dbReference type="ARBA" id="ARBA00023274"/>
    </source>
</evidence>